<proteinExistence type="inferred from homology"/>
<feature type="transmembrane region" description="Helical" evidence="9">
    <location>
        <begin position="172"/>
        <end position="192"/>
    </location>
</feature>
<evidence type="ECO:0000256" key="2">
    <source>
        <dbReference type="ARBA" id="ARBA00009172"/>
    </source>
</evidence>
<feature type="transmembrane region" description="Helical" evidence="9">
    <location>
        <begin position="326"/>
        <end position="347"/>
    </location>
</feature>
<protein>
    <recommendedName>
        <fullName evidence="7">UNC93-like protein MFSD11</fullName>
    </recommendedName>
    <alternativeName>
        <fullName evidence="8">Major facilitator superfamily domain-containing protein 11</fullName>
    </alternativeName>
</protein>
<dbReference type="PANTHER" id="PTHR23294">
    <property type="entry name" value="ET TRANSLATION PRODUCT-RELATED"/>
    <property type="match status" value="1"/>
</dbReference>
<reference evidence="11" key="1">
    <citation type="submission" date="2022-11" db="UniProtKB">
        <authorList>
            <consortium name="WormBaseParasite"/>
        </authorList>
    </citation>
    <scope>IDENTIFICATION</scope>
</reference>
<feature type="transmembrane region" description="Helical" evidence="9">
    <location>
        <begin position="141"/>
        <end position="160"/>
    </location>
</feature>
<dbReference type="GO" id="GO:0016020">
    <property type="term" value="C:membrane"/>
    <property type="evidence" value="ECO:0007669"/>
    <property type="project" value="UniProtKB-SubCell"/>
</dbReference>
<feature type="transmembrane region" description="Helical" evidence="9">
    <location>
        <begin position="49"/>
        <end position="68"/>
    </location>
</feature>
<accession>A0A914WGR2</accession>
<feature type="transmembrane region" description="Helical" evidence="9">
    <location>
        <begin position="424"/>
        <end position="445"/>
    </location>
</feature>
<feature type="transmembrane region" description="Helical" evidence="9">
    <location>
        <begin position="359"/>
        <end position="377"/>
    </location>
</feature>
<dbReference type="PANTHER" id="PTHR23294:SF0">
    <property type="entry name" value="UNC93-LIKE PROTEIN MFSD11"/>
    <property type="match status" value="1"/>
</dbReference>
<evidence type="ECO:0000256" key="6">
    <source>
        <dbReference type="ARBA" id="ARBA00023180"/>
    </source>
</evidence>
<dbReference type="InterPro" id="IPR051617">
    <property type="entry name" value="UNC-93-like_regulator"/>
</dbReference>
<evidence type="ECO:0000256" key="1">
    <source>
        <dbReference type="ARBA" id="ARBA00004141"/>
    </source>
</evidence>
<evidence type="ECO:0000313" key="11">
    <source>
        <dbReference type="WBParaSite" id="PSAMB.scaffold3986size16127.g23116.t1"/>
    </source>
</evidence>
<keyword evidence="6" id="KW-0325">Glycoprotein</keyword>
<name>A0A914WGR2_9BILA</name>
<dbReference type="Gene3D" id="1.20.1250.20">
    <property type="entry name" value="MFS general substrate transporter like domains"/>
    <property type="match status" value="1"/>
</dbReference>
<evidence type="ECO:0000256" key="7">
    <source>
        <dbReference type="ARBA" id="ARBA00040302"/>
    </source>
</evidence>
<comment type="similarity">
    <text evidence="2">Belongs to the unc-93 family.</text>
</comment>
<feature type="transmembrane region" description="Helical" evidence="9">
    <location>
        <begin position="294"/>
        <end position="314"/>
    </location>
</feature>
<dbReference type="SUPFAM" id="SSF103473">
    <property type="entry name" value="MFS general substrate transporter"/>
    <property type="match status" value="1"/>
</dbReference>
<comment type="subcellular location">
    <subcellularLocation>
        <location evidence="1">Membrane</location>
        <topology evidence="1">Multi-pass membrane protein</topology>
    </subcellularLocation>
</comment>
<keyword evidence="10" id="KW-1185">Reference proteome</keyword>
<dbReference type="WBParaSite" id="PSAMB.scaffold3986size16127.g23116.t1">
    <property type="protein sequence ID" value="PSAMB.scaffold3986size16127.g23116.t1"/>
    <property type="gene ID" value="PSAMB.scaffold3986size16127.g23116"/>
</dbReference>
<evidence type="ECO:0000256" key="9">
    <source>
        <dbReference type="SAM" id="Phobius"/>
    </source>
</evidence>
<feature type="transmembrane region" description="Helical" evidence="9">
    <location>
        <begin position="254"/>
        <end position="274"/>
    </location>
</feature>
<evidence type="ECO:0000256" key="5">
    <source>
        <dbReference type="ARBA" id="ARBA00023136"/>
    </source>
</evidence>
<sequence length="459" mass="50388">MLGARTWNVVQLGIAFMLIFAAFNTSGFIEETVLSSVANSTGGDIVKHSGYYSLSIIYAVFTFSNFLAPPIIGAIGAKWSMVMGAACYCLFMIGFLKLTGWFLYLSSGLVGFGAAILWTGQGNYMTLNSTNETIGRNSGMLWAMMQSCLIAGGIFLYFVLPSTKDIDKSKTELLYTCFSAVCGVGIFMLMLLRSPPPPEEPEEDRDALVESFSAHNHHVVDSVSEVPREVKAPRETSWKQDFLRTFTLLKTRNMALLAVVFMYSGVEMTFWTGIYSTCLSFTNKLNQYNSSLLAFNALALGVGQIAGGGAFGIFGHRTNVYGRNPIILLGTIVHLIAYFLIFMNIPMDAPLNKTDESSYMHPSFTLALVCGLMLGFADSCWNTQIYSILGSLYPEDSAPAFALYKFFQSATACGSFYYGSVLALHWQLLILGTSAVFAALCYFPVEWDAQTRPQGIKIA</sequence>
<feature type="transmembrane region" description="Helical" evidence="9">
    <location>
        <begin position="101"/>
        <end position="120"/>
    </location>
</feature>
<dbReference type="Proteomes" id="UP000887566">
    <property type="component" value="Unplaced"/>
</dbReference>
<dbReference type="Pfam" id="PF05978">
    <property type="entry name" value="UNC-93"/>
    <property type="match status" value="1"/>
</dbReference>
<dbReference type="AlphaFoldDB" id="A0A914WGR2"/>
<organism evidence="10 11">
    <name type="scientific">Plectus sambesii</name>
    <dbReference type="NCBI Taxonomy" id="2011161"/>
    <lineage>
        <taxon>Eukaryota</taxon>
        <taxon>Metazoa</taxon>
        <taxon>Ecdysozoa</taxon>
        <taxon>Nematoda</taxon>
        <taxon>Chromadorea</taxon>
        <taxon>Plectida</taxon>
        <taxon>Plectina</taxon>
        <taxon>Plectoidea</taxon>
        <taxon>Plectidae</taxon>
        <taxon>Plectus</taxon>
    </lineage>
</organism>
<evidence type="ECO:0000256" key="4">
    <source>
        <dbReference type="ARBA" id="ARBA00022989"/>
    </source>
</evidence>
<keyword evidence="3 9" id="KW-0812">Transmembrane</keyword>
<evidence type="ECO:0000313" key="10">
    <source>
        <dbReference type="Proteomes" id="UP000887566"/>
    </source>
</evidence>
<feature type="transmembrane region" description="Helical" evidence="9">
    <location>
        <begin position="7"/>
        <end position="29"/>
    </location>
</feature>
<evidence type="ECO:0000256" key="3">
    <source>
        <dbReference type="ARBA" id="ARBA00022692"/>
    </source>
</evidence>
<evidence type="ECO:0000256" key="8">
    <source>
        <dbReference type="ARBA" id="ARBA00041910"/>
    </source>
</evidence>
<keyword evidence="5 9" id="KW-0472">Membrane</keyword>
<dbReference type="InterPro" id="IPR010291">
    <property type="entry name" value="Ion_channel_UNC-93"/>
</dbReference>
<dbReference type="InterPro" id="IPR036259">
    <property type="entry name" value="MFS_trans_sf"/>
</dbReference>
<keyword evidence="4 9" id="KW-1133">Transmembrane helix</keyword>